<dbReference type="AlphaFoldDB" id="A0A9E6XZQ3"/>
<proteinExistence type="predicted"/>
<protein>
    <submittedName>
        <fullName evidence="2">Uncharacterized protein</fullName>
    </submittedName>
</protein>
<dbReference type="RefSeq" id="WP_259311556.1">
    <property type="nucleotide sequence ID" value="NZ_CP087164.1"/>
</dbReference>
<evidence type="ECO:0000313" key="2">
    <source>
        <dbReference type="EMBL" id="UGS37502.1"/>
    </source>
</evidence>
<evidence type="ECO:0000256" key="1">
    <source>
        <dbReference type="SAM" id="Phobius"/>
    </source>
</evidence>
<dbReference type="Proteomes" id="UP001162834">
    <property type="component" value="Chromosome"/>
</dbReference>
<keyword evidence="1" id="KW-1133">Transmembrane helix</keyword>
<organism evidence="2 3">
    <name type="scientific">Capillimicrobium parvum</name>
    <dbReference type="NCBI Taxonomy" id="2884022"/>
    <lineage>
        <taxon>Bacteria</taxon>
        <taxon>Bacillati</taxon>
        <taxon>Actinomycetota</taxon>
        <taxon>Thermoleophilia</taxon>
        <taxon>Solirubrobacterales</taxon>
        <taxon>Capillimicrobiaceae</taxon>
        <taxon>Capillimicrobium</taxon>
    </lineage>
</organism>
<feature type="transmembrane region" description="Helical" evidence="1">
    <location>
        <begin position="12"/>
        <end position="31"/>
    </location>
</feature>
<evidence type="ECO:0000313" key="3">
    <source>
        <dbReference type="Proteomes" id="UP001162834"/>
    </source>
</evidence>
<keyword evidence="3" id="KW-1185">Reference proteome</keyword>
<keyword evidence="1" id="KW-0472">Membrane</keyword>
<name>A0A9E6XZQ3_9ACTN</name>
<reference evidence="2" key="1">
    <citation type="journal article" date="2022" name="Int. J. Syst. Evol. Microbiol.">
        <title>Pseudomonas aegrilactucae sp. nov. and Pseudomonas morbosilactucae sp. nov., pathogens causing bacterial rot of lettuce in Japan.</title>
        <authorList>
            <person name="Sawada H."/>
            <person name="Fujikawa T."/>
            <person name="Satou M."/>
        </authorList>
    </citation>
    <scope>NUCLEOTIDE SEQUENCE</scope>
    <source>
        <strain evidence="2">0166_1</strain>
    </source>
</reference>
<sequence length="91" mass="9198">MDRLERIRSHRRAVVGGCAIVAIAVGIAGVTESRAAAPTAPAALAVVPGPPHAVTTVDLGVSGTTPGRASASLTTVTRRDGGLRRTFRLTG</sequence>
<dbReference type="PROSITE" id="PS51318">
    <property type="entry name" value="TAT"/>
    <property type="match status" value="1"/>
</dbReference>
<gene>
    <name evidence="2" type="ORF">DSM104329_03918</name>
</gene>
<dbReference type="InterPro" id="IPR006311">
    <property type="entry name" value="TAT_signal"/>
</dbReference>
<dbReference type="KEGG" id="sbae:DSM104329_03918"/>
<dbReference type="EMBL" id="CP087164">
    <property type="protein sequence ID" value="UGS37502.1"/>
    <property type="molecule type" value="Genomic_DNA"/>
</dbReference>
<keyword evidence="1" id="KW-0812">Transmembrane</keyword>
<accession>A0A9E6XZQ3</accession>